<protein>
    <submittedName>
        <fullName evidence="2">Uncharacterized protein</fullName>
    </submittedName>
</protein>
<evidence type="ECO:0000313" key="2">
    <source>
        <dbReference type="EMBL" id="GHJ29363.1"/>
    </source>
</evidence>
<evidence type="ECO:0000256" key="1">
    <source>
        <dbReference type="SAM" id="MobiDB-lite"/>
    </source>
</evidence>
<feature type="region of interest" description="Disordered" evidence="1">
    <location>
        <begin position="92"/>
        <end position="180"/>
    </location>
</feature>
<name>A0ABQ3U293_STRHY</name>
<dbReference type="EMBL" id="BNEK01000003">
    <property type="protein sequence ID" value="GHJ29363.1"/>
    <property type="molecule type" value="Genomic_DNA"/>
</dbReference>
<organism evidence="2 3">
    <name type="scientific">Streptomyces hygroscopicus</name>
    <dbReference type="NCBI Taxonomy" id="1912"/>
    <lineage>
        <taxon>Bacteria</taxon>
        <taxon>Bacillati</taxon>
        <taxon>Actinomycetota</taxon>
        <taxon>Actinomycetes</taxon>
        <taxon>Kitasatosporales</taxon>
        <taxon>Streptomycetaceae</taxon>
        <taxon>Streptomyces</taxon>
        <taxon>Streptomyces violaceusniger group</taxon>
    </lineage>
</organism>
<proteinExistence type="predicted"/>
<evidence type="ECO:0000313" key="3">
    <source>
        <dbReference type="Proteomes" id="UP001054854"/>
    </source>
</evidence>
<keyword evidence="3" id="KW-1185">Reference proteome</keyword>
<accession>A0ABQ3U293</accession>
<sequence>MPRMLDVSDDVRAEIGDEEADRLLAGDNAPGAYDCTSCRTPGNTEQERTSTVLFVGQETAVLAFAHATCVPSQVVPVSEEQLRGAVRSITGEDAAPPNAEAPHAPPAPSAHTVPPVQPAQPGSPAHSVHSQSVQSAQSVQSVQHAPAAHSVPQASAPRVPAPAAPAGPAASPAGGPADHPPVVQQAVLGVTSGVVLVGQEACPALVVEPTAPIIRPGAAGHGDDFLQLLGEQGFAPVVDLSRPPAPNPGWSVLLAMGRLHAVLMPGPHSGGPVAWWQAHSPMPLSEGWRSAVGRSRKVLVYAAAAGTIGTQPREDQLRAALDRAAARGALVGASMPLAGT</sequence>
<gene>
    <name evidence="2" type="ORF">TPA0910_37960</name>
</gene>
<dbReference type="Proteomes" id="UP001054854">
    <property type="component" value="Unassembled WGS sequence"/>
</dbReference>
<reference evidence="2" key="1">
    <citation type="submission" date="2024-05" db="EMBL/GenBank/DDBJ databases">
        <title>Whole genome shotgun sequence of Streptomyces hygroscopicus NBRC 113678.</title>
        <authorList>
            <person name="Komaki H."/>
            <person name="Tamura T."/>
        </authorList>
    </citation>
    <scope>NUCLEOTIDE SEQUENCE</scope>
    <source>
        <strain evidence="2">N11-34</strain>
    </source>
</reference>
<dbReference type="RefSeq" id="WP_236257516.1">
    <property type="nucleotide sequence ID" value="NZ_BNEK01000003.1"/>
</dbReference>
<comment type="caution">
    <text evidence="2">The sequence shown here is derived from an EMBL/GenBank/DDBJ whole genome shotgun (WGS) entry which is preliminary data.</text>
</comment>
<feature type="compositionally biased region" description="Low complexity" evidence="1">
    <location>
        <begin position="166"/>
        <end position="180"/>
    </location>
</feature>
<feature type="compositionally biased region" description="Low complexity" evidence="1">
    <location>
        <begin position="123"/>
        <end position="158"/>
    </location>
</feature>